<proteinExistence type="inferred from homology"/>
<dbReference type="GO" id="GO:0016740">
    <property type="term" value="F:transferase activity"/>
    <property type="evidence" value="ECO:0007669"/>
    <property type="project" value="UniProtKB-KW"/>
</dbReference>
<comment type="function">
    <text evidence="1">Responsible for the formation of the pyrimidine heterocycle in the thiamine biosynthesis pathway. Catalyzes the formation of hydroxymethylpyrimidine phosphate (HMP-P) from histidine and pyridoxal phosphate (PLP). The protein uses PLP and the active site histidine to form HMP-P, generating an inactive enzyme. The enzyme can only undergo a single turnover, which suggests it is a suicide enzyme.</text>
</comment>
<dbReference type="Proteomes" id="UP001164374">
    <property type="component" value="Unassembled WGS sequence"/>
</dbReference>
<accession>A0AAE3I5V3</accession>
<keyword evidence="7" id="KW-0663">Pyridoxal phosphate</keyword>
<organism evidence="13 14">
    <name type="scientific">Ralstonia mojiangensis</name>
    <dbReference type="NCBI Taxonomy" id="2953895"/>
    <lineage>
        <taxon>Bacteria</taxon>
        <taxon>Pseudomonadati</taxon>
        <taxon>Pseudomonadota</taxon>
        <taxon>Betaproteobacteria</taxon>
        <taxon>Burkholderiales</taxon>
        <taxon>Burkholderiaceae</taxon>
        <taxon>Ralstonia</taxon>
    </lineage>
</organism>
<sequence length="343" mass="37215">MARTLGPLSTWPSAVRTMQHVRLMLEYFHPWTNAAGFYLARAKGWFARAGLDVEIVVRDDARGDTLDHVMRGDVHLGVCPTRRVLARFETGEPVCGVAAVNQRSLEAIHSVNGHGITRPRDLCGRRVALNPTVRARALLTDIVRADGGDPDAVKLVDAGVRELTFDELRDGVADASFGSYWAWEGVMPSTLPDAQRQVWPIDEIGAPSYHSYLLAADARWLACNAGAVSGLLTAASRGFAAAHADPASALPLFERVIPYFPRTTIARSLRAVSTTWLTDGVWGRHDASLMSGYAAWLARHGIVRRPHAWSAAVTDAYLPPRAARAPEKPCVPTAAGALAYARP</sequence>
<evidence type="ECO:0000313" key="13">
    <source>
        <dbReference type="EMBL" id="MCT7317727.1"/>
    </source>
</evidence>
<dbReference type="GO" id="GO:0009228">
    <property type="term" value="P:thiamine biosynthetic process"/>
    <property type="evidence" value="ECO:0007669"/>
    <property type="project" value="UniProtKB-KW"/>
</dbReference>
<keyword evidence="8" id="KW-0784">Thiamine biosynthesis</keyword>
<evidence type="ECO:0000256" key="3">
    <source>
        <dbReference type="ARBA" id="ARBA00009406"/>
    </source>
</evidence>
<evidence type="ECO:0000256" key="10">
    <source>
        <dbReference type="ARBA" id="ARBA00033171"/>
    </source>
</evidence>
<comment type="pathway">
    <text evidence="2">Cofactor biosynthesis; thiamine diphosphate biosynthesis.</text>
</comment>
<keyword evidence="6" id="KW-0479">Metal-binding</keyword>
<dbReference type="EMBL" id="JAOCQJ010000004">
    <property type="protein sequence ID" value="MCT7317727.1"/>
    <property type="molecule type" value="Genomic_DNA"/>
</dbReference>
<name>A0AAE3I5V3_9RALS</name>
<dbReference type="InterPro" id="IPR027939">
    <property type="entry name" value="NMT1/THI5"/>
</dbReference>
<dbReference type="AlphaFoldDB" id="A0AAE3I5V3"/>
<evidence type="ECO:0000256" key="8">
    <source>
        <dbReference type="ARBA" id="ARBA00022977"/>
    </source>
</evidence>
<dbReference type="GO" id="GO:0046872">
    <property type="term" value="F:metal ion binding"/>
    <property type="evidence" value="ECO:0007669"/>
    <property type="project" value="UniProtKB-KW"/>
</dbReference>
<evidence type="ECO:0000256" key="6">
    <source>
        <dbReference type="ARBA" id="ARBA00022723"/>
    </source>
</evidence>
<dbReference type="Pfam" id="PF09084">
    <property type="entry name" value="NMT1"/>
    <property type="match status" value="1"/>
</dbReference>
<protein>
    <recommendedName>
        <fullName evidence="10">Thiamine pyrimidine synthase</fullName>
    </recommendedName>
</protein>
<keyword evidence="5" id="KW-0808">Transferase</keyword>
<dbReference type="SUPFAM" id="SSF53850">
    <property type="entry name" value="Periplasmic binding protein-like II"/>
    <property type="match status" value="1"/>
</dbReference>
<comment type="caution">
    <text evidence="13">The sequence shown here is derived from an EMBL/GenBank/DDBJ whole genome shotgun (WGS) entry which is preliminary data.</text>
</comment>
<evidence type="ECO:0000256" key="1">
    <source>
        <dbReference type="ARBA" id="ARBA00003469"/>
    </source>
</evidence>
<evidence type="ECO:0000256" key="9">
    <source>
        <dbReference type="ARBA" id="ARBA00023004"/>
    </source>
</evidence>
<dbReference type="RefSeq" id="WP_260800256.1">
    <property type="nucleotide sequence ID" value="NZ_JAOCQJ010000004.1"/>
</dbReference>
<evidence type="ECO:0000256" key="5">
    <source>
        <dbReference type="ARBA" id="ARBA00022679"/>
    </source>
</evidence>
<dbReference type="PANTHER" id="PTHR31528">
    <property type="entry name" value="4-AMINO-5-HYDROXYMETHYL-2-METHYLPYRIMIDINE PHOSPHATE SYNTHASE THI11-RELATED"/>
    <property type="match status" value="1"/>
</dbReference>
<gene>
    <name evidence="13" type="ORF">N5I87_17090</name>
</gene>
<evidence type="ECO:0000256" key="2">
    <source>
        <dbReference type="ARBA" id="ARBA00004948"/>
    </source>
</evidence>
<evidence type="ECO:0000256" key="11">
    <source>
        <dbReference type="ARBA" id="ARBA00048179"/>
    </source>
</evidence>
<evidence type="ECO:0000256" key="7">
    <source>
        <dbReference type="ARBA" id="ARBA00022898"/>
    </source>
</evidence>
<evidence type="ECO:0000313" key="14">
    <source>
        <dbReference type="Proteomes" id="UP001164374"/>
    </source>
</evidence>
<keyword evidence="9" id="KW-0408">Iron</keyword>
<evidence type="ECO:0000259" key="12">
    <source>
        <dbReference type="Pfam" id="PF09084"/>
    </source>
</evidence>
<feature type="domain" description="SsuA/THI5-like" evidence="12">
    <location>
        <begin position="31"/>
        <end position="249"/>
    </location>
</feature>
<evidence type="ECO:0000256" key="4">
    <source>
        <dbReference type="ARBA" id="ARBA00011738"/>
    </source>
</evidence>
<comment type="similarity">
    <text evidence="3">Belongs to the NMT1/THI5 family.</text>
</comment>
<dbReference type="PANTHER" id="PTHR31528:SF1">
    <property type="entry name" value="4-AMINO-5-HYDROXYMETHYL-2-METHYLPYRIMIDINE PHOSPHATE SYNTHASE THI11-RELATED"/>
    <property type="match status" value="1"/>
</dbReference>
<dbReference type="Gene3D" id="3.40.190.10">
    <property type="entry name" value="Periplasmic binding protein-like II"/>
    <property type="match status" value="2"/>
</dbReference>
<comment type="catalytic activity">
    <reaction evidence="11">
        <text>N(6)-(pyridoxal phosphate)-L-lysyl-[4-amino-5-hydroxymethyl-2-methylpyrimidine phosphate synthase] + L-histidyl-[4-amino-5-hydroxymethyl-2-methylpyrimidine phosphate synthase] + 2 Fe(3+) + 4 H2O = L-lysyl-[4-amino-5-hydroxymethyl-2-methylpyrimidine phosphate synthase] + (2S)-2-amino-5-hydroxy-4-oxopentanoyl-[4-amino-5-hydroxymethyl-2-methylpyrimidine phosphate synthase] + 4-amino-2-methyl-5-(phosphooxymethyl)pyrimidine + 3-oxopropanoate + 2 Fe(2+) + 2 H(+)</text>
        <dbReference type="Rhea" id="RHEA:65756"/>
        <dbReference type="Rhea" id="RHEA-COMP:16892"/>
        <dbReference type="Rhea" id="RHEA-COMP:16893"/>
        <dbReference type="Rhea" id="RHEA-COMP:16894"/>
        <dbReference type="Rhea" id="RHEA-COMP:16895"/>
        <dbReference type="ChEBI" id="CHEBI:15377"/>
        <dbReference type="ChEBI" id="CHEBI:15378"/>
        <dbReference type="ChEBI" id="CHEBI:29033"/>
        <dbReference type="ChEBI" id="CHEBI:29034"/>
        <dbReference type="ChEBI" id="CHEBI:29969"/>
        <dbReference type="ChEBI" id="CHEBI:29979"/>
        <dbReference type="ChEBI" id="CHEBI:33190"/>
        <dbReference type="ChEBI" id="CHEBI:58354"/>
        <dbReference type="ChEBI" id="CHEBI:143915"/>
        <dbReference type="ChEBI" id="CHEBI:157692"/>
    </reaction>
    <physiologicalReaction direction="left-to-right" evidence="11">
        <dbReference type="Rhea" id="RHEA:65757"/>
    </physiologicalReaction>
</comment>
<reference evidence="13" key="2">
    <citation type="submission" date="2023-02" db="EMBL/GenBank/DDBJ databases">
        <authorList>
            <person name="Lu C.-H."/>
        </authorList>
    </citation>
    <scope>NUCLEOTIDE SEQUENCE</scope>
    <source>
        <strain evidence="13">22TCCZM01-4</strain>
    </source>
</reference>
<reference evidence="13" key="1">
    <citation type="journal article" date="2023" name="Front. Microbiol.">
        <title>Ralstonia chuxiongensis sp. nov., Ralstonia mojiangensis sp. nov., and Ralstonia soli sp. nov., isolated from tobacco fields, are three novel species in the family Burkholderiaceae.</title>
        <authorList>
            <person name="Lu C.H."/>
            <person name="Zhang Y.Y."/>
            <person name="Jiang N."/>
            <person name="Chen W."/>
            <person name="Shao X."/>
            <person name="Zhao Z.M."/>
            <person name="Lu W.L."/>
            <person name="Hu X."/>
            <person name="Xi Y.X."/>
            <person name="Zou S.Y."/>
            <person name="Wei Q.J."/>
            <person name="Lin Z.L."/>
            <person name="Gong L."/>
            <person name="Gai X.T."/>
            <person name="Zhang L.Q."/>
            <person name="Li J.Y."/>
            <person name="Jin Y."/>
            <person name="Xia Z.Y."/>
        </authorList>
    </citation>
    <scope>NUCLEOTIDE SEQUENCE</scope>
    <source>
        <strain evidence="13">22TCCZM01-4</strain>
    </source>
</reference>
<dbReference type="InterPro" id="IPR015168">
    <property type="entry name" value="SsuA/THI5"/>
</dbReference>
<comment type="subunit">
    <text evidence="4">Homodimer.</text>
</comment>